<name>A0ACA9SIJ8_9GLOM</name>
<sequence>VAGYCQKIWIALSADQTTITIQDDGRGIPIETHPKTKMSVLRTIFEVLHSGGKFDDKAYKTSGGLHGVGVTVVNALSKSLRVESSREGKTETIIYERGKLISSQIIDTPERNNGLLVEFTPDSEIFKEFTYFKVETIQRRLKEIAYLNPNLTLYFATSPTAEPIVYHFTVSEEKTSEYFQLSLAFQYQDSYDKNNIRSFCNNIRTSGGGSHISGFESGLFEVCKELVIKDNPNLEIEMNDVL</sequence>
<keyword evidence="2" id="KW-1185">Reference proteome</keyword>
<proteinExistence type="predicted"/>
<evidence type="ECO:0000313" key="2">
    <source>
        <dbReference type="Proteomes" id="UP000789920"/>
    </source>
</evidence>
<reference evidence="1" key="1">
    <citation type="submission" date="2021-06" db="EMBL/GenBank/DDBJ databases">
        <authorList>
            <person name="Kallberg Y."/>
            <person name="Tangrot J."/>
            <person name="Rosling A."/>
        </authorList>
    </citation>
    <scope>NUCLEOTIDE SEQUENCE</scope>
    <source>
        <strain evidence="1">MA461A</strain>
    </source>
</reference>
<gene>
    <name evidence="1" type="ORF">RPERSI_LOCUS31040</name>
</gene>
<protein>
    <submittedName>
        <fullName evidence="1">19077_t:CDS:1</fullName>
    </submittedName>
</protein>
<feature type="non-terminal residue" evidence="1">
    <location>
        <position position="1"/>
    </location>
</feature>
<accession>A0ACA9SIJ8</accession>
<feature type="non-terminal residue" evidence="1">
    <location>
        <position position="242"/>
    </location>
</feature>
<comment type="caution">
    <text evidence="1">The sequence shown here is derived from an EMBL/GenBank/DDBJ whole genome shotgun (WGS) entry which is preliminary data.</text>
</comment>
<dbReference type="EMBL" id="CAJVQC010123546">
    <property type="protein sequence ID" value="CAG8839426.1"/>
    <property type="molecule type" value="Genomic_DNA"/>
</dbReference>
<evidence type="ECO:0000313" key="1">
    <source>
        <dbReference type="EMBL" id="CAG8839426.1"/>
    </source>
</evidence>
<dbReference type="Proteomes" id="UP000789920">
    <property type="component" value="Unassembled WGS sequence"/>
</dbReference>
<organism evidence="1 2">
    <name type="scientific">Racocetra persica</name>
    <dbReference type="NCBI Taxonomy" id="160502"/>
    <lineage>
        <taxon>Eukaryota</taxon>
        <taxon>Fungi</taxon>
        <taxon>Fungi incertae sedis</taxon>
        <taxon>Mucoromycota</taxon>
        <taxon>Glomeromycotina</taxon>
        <taxon>Glomeromycetes</taxon>
        <taxon>Diversisporales</taxon>
        <taxon>Gigasporaceae</taxon>
        <taxon>Racocetra</taxon>
    </lineage>
</organism>